<dbReference type="PANTHER" id="PTHR43002">
    <property type="entry name" value="GLYCOGEN DEBRANCHING ENZYME"/>
    <property type="match status" value="1"/>
</dbReference>
<proteinExistence type="inferred from homology"/>
<dbReference type="SMART" id="SM00642">
    <property type="entry name" value="Aamy"/>
    <property type="match status" value="1"/>
</dbReference>
<dbReference type="InterPro" id="IPR006047">
    <property type="entry name" value="GH13_cat_dom"/>
</dbReference>
<dbReference type="InterPro" id="IPR014756">
    <property type="entry name" value="Ig_E-set"/>
</dbReference>
<dbReference type="SUPFAM" id="SSF81296">
    <property type="entry name" value="E set domains"/>
    <property type="match status" value="1"/>
</dbReference>
<protein>
    <submittedName>
        <fullName evidence="3">Malto-oligosyltrehalose trehalohydrolase</fullName>
    </submittedName>
</protein>
<comment type="similarity">
    <text evidence="1">Belongs to the glycosyl hydrolase 13 family.</text>
</comment>
<evidence type="ECO:0000313" key="4">
    <source>
        <dbReference type="Proteomes" id="UP001144280"/>
    </source>
</evidence>
<dbReference type="CDD" id="cd11325">
    <property type="entry name" value="AmyAc_GTHase"/>
    <property type="match status" value="1"/>
</dbReference>
<dbReference type="CDD" id="cd02853">
    <property type="entry name" value="E_set_MTHase_like_N"/>
    <property type="match status" value="1"/>
</dbReference>
<sequence length="497" mass="55012">MTRFSVWAPDAPTMRVRVAGTDHPMTLQDAGWWRVEVDCATHGADYSYLLGDSEDALPDPRSRWQPHGVHGPSRTYDHAAFRWTDGDWAGRELTGGVVYAMHVGAFTPEGTFDAAIDKLDHLTALGVDAVELRPVNVERGPLHYTACWYTPHPTYGGPDGLKRFVDACHARGIAVVLDLHYDHVEASSPRLGPYLADVVNTWGHTLALDGPHADGIRSFIVDNVSMWLRDYHADGIRLDAAHTLIDRQAMRLLEELTIQVETMSARLGRPLSLIAGSDRVGARLITPRSAPGDLAALWEPEDPLDRSYRAEFGTLEQLFTILRQRYSDVGGTDRPLTALSPGMLRLGATLLMTAPSTPVIQMGEEWAARPPGETGAHWPAHEARALSSLDWSELDKREHSDMFDLYRRLIAMRRAHPDLSQPMLRRSDVWHGASFLAIRRGRSVVVTNLRRTPQRVNLHGTARSVLVATEPGLALVHDSADLPGESAAVVSCARFDR</sequence>
<evidence type="ECO:0000259" key="2">
    <source>
        <dbReference type="SMART" id="SM00642"/>
    </source>
</evidence>
<dbReference type="Pfam" id="PF00128">
    <property type="entry name" value="Alpha-amylase"/>
    <property type="match status" value="1"/>
</dbReference>
<gene>
    <name evidence="3" type="ORF">Pa4123_28220</name>
</gene>
<organism evidence="3 4">
    <name type="scientific">Phytohabitans aurantiacus</name>
    <dbReference type="NCBI Taxonomy" id="3016789"/>
    <lineage>
        <taxon>Bacteria</taxon>
        <taxon>Bacillati</taxon>
        <taxon>Actinomycetota</taxon>
        <taxon>Actinomycetes</taxon>
        <taxon>Micromonosporales</taxon>
        <taxon>Micromonosporaceae</taxon>
    </lineage>
</organism>
<keyword evidence="4" id="KW-1185">Reference proteome</keyword>
<dbReference type="EMBL" id="BSDI01000011">
    <property type="protein sequence ID" value="GLH97547.1"/>
    <property type="molecule type" value="Genomic_DNA"/>
</dbReference>
<dbReference type="Gene3D" id="3.20.20.80">
    <property type="entry name" value="Glycosidases"/>
    <property type="match status" value="1"/>
</dbReference>
<name>A0ABQ5QTG8_9ACTN</name>
<accession>A0ABQ5QTG8</accession>
<dbReference type="InterPro" id="IPR013783">
    <property type="entry name" value="Ig-like_fold"/>
</dbReference>
<feature type="domain" description="Glycosyl hydrolase family 13 catalytic" evidence="2">
    <location>
        <begin position="95"/>
        <end position="413"/>
    </location>
</feature>
<dbReference type="Gene3D" id="2.60.40.10">
    <property type="entry name" value="Immunoglobulins"/>
    <property type="match status" value="1"/>
</dbReference>
<dbReference type="SUPFAM" id="SSF51445">
    <property type="entry name" value="(Trans)glycosidases"/>
    <property type="match status" value="1"/>
</dbReference>
<dbReference type="Proteomes" id="UP001144280">
    <property type="component" value="Unassembled WGS sequence"/>
</dbReference>
<dbReference type="RefSeq" id="WP_281895533.1">
    <property type="nucleotide sequence ID" value="NZ_BSDI01000011.1"/>
</dbReference>
<comment type="caution">
    <text evidence="3">The sequence shown here is derived from an EMBL/GenBank/DDBJ whole genome shotgun (WGS) entry which is preliminary data.</text>
</comment>
<reference evidence="3" key="1">
    <citation type="submission" date="2022-12" db="EMBL/GenBank/DDBJ databases">
        <title>New Phytohabitans aurantiacus sp. RD004123 nov., an actinomycete isolated from soil.</title>
        <authorList>
            <person name="Triningsih D.W."/>
            <person name="Harunari E."/>
            <person name="Igarashi Y."/>
        </authorList>
    </citation>
    <scope>NUCLEOTIDE SEQUENCE</scope>
    <source>
        <strain evidence="3">RD004123</strain>
    </source>
</reference>
<evidence type="ECO:0000256" key="1">
    <source>
        <dbReference type="ARBA" id="ARBA00008061"/>
    </source>
</evidence>
<dbReference type="InterPro" id="IPR017853">
    <property type="entry name" value="GH"/>
</dbReference>
<evidence type="ECO:0000313" key="3">
    <source>
        <dbReference type="EMBL" id="GLH97547.1"/>
    </source>
</evidence>